<dbReference type="GO" id="GO:0000166">
    <property type="term" value="F:nucleotide binding"/>
    <property type="evidence" value="ECO:0007669"/>
    <property type="project" value="UniProtKB-KW"/>
</dbReference>
<dbReference type="InterPro" id="IPR007096">
    <property type="entry name" value="RNA-dir_Rpol_cat_phage"/>
</dbReference>
<feature type="binding site" evidence="9">
    <location>
        <position position="425"/>
    </location>
    <ligand>
        <name>Mg(2+)</name>
        <dbReference type="ChEBI" id="CHEBI:18420"/>
        <label>2</label>
    </ligand>
</feature>
<comment type="catalytic activity">
    <reaction evidence="8">
        <text>RNA(n) + a ribonucleoside 5'-triphosphate = RNA(n+1) + diphosphate</text>
        <dbReference type="Rhea" id="RHEA:21248"/>
        <dbReference type="Rhea" id="RHEA-COMP:14527"/>
        <dbReference type="Rhea" id="RHEA-COMP:17342"/>
        <dbReference type="ChEBI" id="CHEBI:33019"/>
        <dbReference type="ChEBI" id="CHEBI:61557"/>
        <dbReference type="ChEBI" id="CHEBI:140395"/>
        <dbReference type="EC" id="2.7.7.48"/>
    </reaction>
</comment>
<dbReference type="PROSITE" id="PS50522">
    <property type="entry name" value="RDRP_PHAGE"/>
    <property type="match status" value="1"/>
</dbReference>
<dbReference type="EC" id="2.7.7.48" evidence="1"/>
<evidence type="ECO:0000259" key="10">
    <source>
        <dbReference type="PROSITE" id="PS50522"/>
    </source>
</evidence>
<organism evidence="11">
    <name type="scientific">Leviviridae sp</name>
    <dbReference type="NCBI Taxonomy" id="2027243"/>
    <lineage>
        <taxon>Viruses</taxon>
        <taxon>Riboviria</taxon>
        <taxon>Orthornavirae</taxon>
        <taxon>Lenarviricota</taxon>
        <taxon>Leviviricetes</taxon>
        <taxon>Norzivirales</taxon>
        <taxon>Fiersviridae</taxon>
    </lineage>
</organism>
<keyword evidence="6" id="KW-0693">Viral RNA replication</keyword>
<keyword evidence="5" id="KW-0547">Nucleotide-binding</keyword>
<keyword evidence="4" id="KW-0548">Nucleotidyltransferase</keyword>
<evidence type="ECO:0000256" key="4">
    <source>
        <dbReference type="ARBA" id="ARBA00022695"/>
    </source>
</evidence>
<dbReference type="EMBL" id="MN033504">
    <property type="protein sequence ID" value="QDH87610.1"/>
    <property type="molecule type" value="Genomic_RNA"/>
</dbReference>
<dbReference type="GO" id="GO:0046872">
    <property type="term" value="F:metal ion binding"/>
    <property type="evidence" value="ECO:0007669"/>
    <property type="project" value="UniProtKB-KW"/>
</dbReference>
<evidence type="ECO:0000256" key="8">
    <source>
        <dbReference type="ARBA" id="ARBA00048744"/>
    </source>
</evidence>
<feature type="binding site" evidence="9">
    <location>
        <position position="327"/>
    </location>
    <ligand>
        <name>Mg(2+)</name>
        <dbReference type="ChEBI" id="CHEBI:18420"/>
        <label>2</label>
    </ligand>
</feature>
<evidence type="ECO:0000256" key="1">
    <source>
        <dbReference type="ARBA" id="ARBA00012494"/>
    </source>
</evidence>
<keyword evidence="9" id="KW-0460">Magnesium</keyword>
<dbReference type="InterPro" id="IPR005093">
    <property type="entry name" value="RNArep_beta"/>
</dbReference>
<reference evidence="11" key="1">
    <citation type="submission" date="2019-05" db="EMBL/GenBank/DDBJ databases">
        <title>Metatranscriptomic reconstruction reveals RNA viruses with the potential to shape carbon cycling in soil.</title>
        <authorList>
            <person name="Starr E.P."/>
            <person name="Nuccio E."/>
            <person name="Pett-Ridge J."/>
            <person name="Banfield J.F."/>
            <person name="Firestone M.K."/>
        </authorList>
    </citation>
    <scope>NUCLEOTIDE SEQUENCE</scope>
    <source>
        <strain evidence="11">H4_Bulk_46_scaffold_423_e_1266</strain>
    </source>
</reference>
<evidence type="ECO:0000313" key="11">
    <source>
        <dbReference type="EMBL" id="QDH87610.1"/>
    </source>
</evidence>
<gene>
    <name evidence="11" type="ORF">H4Bulk46423e1266_000003</name>
</gene>
<feature type="binding site" evidence="9">
    <location>
        <position position="424"/>
    </location>
    <ligand>
        <name>Mg(2+)</name>
        <dbReference type="ChEBI" id="CHEBI:18420"/>
        <label>2</label>
    </ligand>
</feature>
<name>A0A514D1X0_9VIRU</name>
<protein>
    <recommendedName>
        <fullName evidence="1">RNA-directed RNA polymerase</fullName>
        <ecNumber evidence="1">2.7.7.48</ecNumber>
    </recommendedName>
    <alternativeName>
        <fullName evidence="7">RNA replicase beta chain</fullName>
    </alternativeName>
</protein>
<evidence type="ECO:0000256" key="5">
    <source>
        <dbReference type="ARBA" id="ARBA00022741"/>
    </source>
</evidence>
<accession>A0A514D1X0</accession>
<keyword evidence="2 11" id="KW-0696">RNA-directed RNA polymerase</keyword>
<keyword evidence="3" id="KW-0808">Transferase</keyword>
<feature type="domain" description="RdRp catalytic" evidence="10">
    <location>
        <begin position="312"/>
        <end position="456"/>
    </location>
</feature>
<dbReference type="GO" id="GO:0003968">
    <property type="term" value="F:RNA-directed RNA polymerase activity"/>
    <property type="evidence" value="ECO:0007669"/>
    <property type="project" value="UniProtKB-KW"/>
</dbReference>
<keyword evidence="9" id="KW-0479">Metal-binding</keyword>
<dbReference type="Pfam" id="PF03431">
    <property type="entry name" value="RNA_replicase_B"/>
    <property type="match status" value="1"/>
</dbReference>
<proteinExistence type="predicted"/>
<sequence length="629" mass="72117">MKSLIALLRCILEESGIRCGTSTALDLKKIESRIKHEGISFLTISLAKFGKDFTKSLDDGFVGNASFAGFQRRGALPELFRGLLSRVFDSKCGLLLDPPDIEAIRCVRQITLMWAKILPDSSPGLEEIQVSPSRIDAAIDKWIECEQDIRRADLLLFSEERRIEDFLRIGNLLWREFFTSIDNRLYDEMLFPKHGPGATADKLRGNAKYEVRRWTKRLEEMFPHWEYLIPNPTSPQQIDWLGGVEVLEPRDEIPVRVITVPKTLDSPRIIAVEPTAMQYMQQAVLAMMVQEIPRFYQTREFMQFVAQEPNQRLAREGSITGDLATLDLSEASDRVSNQHVRLLVKNHRWLSQALDVTRSRKADVPGYGVKRLAKFASMGSALCFPMEAIVFVTVVFVGIERALNEPLTDVLIRKEIGRVRVYGDDIIVPVEYVQSVIQALEDFGFKVNRHKSFWNGKFRESCGEDFYDGQTTKVVRLRTLLPDNRRHVRELVSTVSLRNQLFGAGWYRTTAWLDERLGRIIPFPYVEPTSPLLGRHGEAQDLYNQEIRHDADLQRPMVKGAKIVPLKPTSKLDDYGALMKWFLSIPPFEESPSNLPWWEVERSPMDIDHLERAGRASSVRIKTGWDTLR</sequence>
<evidence type="ECO:0000256" key="9">
    <source>
        <dbReference type="PIRSR" id="PIRSR605093-1"/>
    </source>
</evidence>
<evidence type="ECO:0000256" key="3">
    <source>
        <dbReference type="ARBA" id="ARBA00022679"/>
    </source>
</evidence>
<dbReference type="GO" id="GO:0039694">
    <property type="term" value="P:viral RNA genome replication"/>
    <property type="evidence" value="ECO:0007669"/>
    <property type="project" value="InterPro"/>
</dbReference>
<comment type="cofactor">
    <cofactor evidence="9">
        <name>Mg(2+)</name>
        <dbReference type="ChEBI" id="CHEBI:18420"/>
    </cofactor>
    <text evidence="9">Binds 2 Mg(2+) per subunit.</text>
</comment>
<evidence type="ECO:0000256" key="2">
    <source>
        <dbReference type="ARBA" id="ARBA00022484"/>
    </source>
</evidence>
<evidence type="ECO:0000256" key="7">
    <source>
        <dbReference type="ARBA" id="ARBA00030248"/>
    </source>
</evidence>
<evidence type="ECO:0000256" key="6">
    <source>
        <dbReference type="ARBA" id="ARBA00022953"/>
    </source>
</evidence>